<dbReference type="PANTHER" id="PTHR33266">
    <property type="entry name" value="CHROMOSOME 15, WHOLE GENOME SHOTGUN SEQUENCE"/>
    <property type="match status" value="1"/>
</dbReference>
<dbReference type="PANTHER" id="PTHR33266:SF1">
    <property type="entry name" value="F-BOX DOMAIN-CONTAINING PROTEIN"/>
    <property type="match status" value="1"/>
</dbReference>
<name>A0A814KEY6_9BILA</name>
<dbReference type="OrthoDB" id="6484170at2759"/>
<dbReference type="EMBL" id="CAJNOC010005372">
    <property type="protein sequence ID" value="CAF1050462.1"/>
    <property type="molecule type" value="Genomic_DNA"/>
</dbReference>
<keyword evidence="2" id="KW-1185">Reference proteome</keyword>
<sequence length="757" mass="86663">MGEKKLDNSLVIYKDDFSATNNCILEYLHYNGKTLRIKKNSKVIEELQFSSLIYFNENRMKIESNKGQAMFTFQKLTDLNDVINWLKNENFEKQNERKELLSELLHGSYQGNIKEHSKINKSAQVYLRNKINEFLNEYNSNYYGPVSTICQSSGFGKSRACEGLVDENFFVIFCCLRDKDSIGYPARSCMADYLLIDSTDENKVIINFKSYLNLFVDLLNEEQNISCKEFSNKYNQNDNKRLVDLMGHKIKKTNIYTELTVYNGTKPLIYVFDESSSLLKSNKDRDSNYFILRNLLQNLKRNIFVLFTDTFTNLSEYIPIKSQSHKEKVFEPIYLLPTWDLYADYTSIKKIKDTDKFENVGKFGRVLWGSLINTKKNSRGPLQTIKHREIFELVVAKLIGNKDLKIDKLDKNDNVAILCTRLGTVKPKSVSTSQNLVAKNMAVCTYVNIDENHFEIEYPSEPILSLAGAYLMGQSNLINMLNDFTSCIESSLISQGEKGEMIVKFILINTIDFISATKKGDDLSKLLQITQVGEFIQSLYGSCGPNCGNSRNNWRCKSSNHDCAIRMINLQINNSSELLCGFINFNHFTRAKFFLKETCLVTALKRRAAIHCRMNQQGIDLVIPVSLNKKKFNKITAIMVQVKLKSQPTKPAFIDAFDGISPTLVKGLANDKPYLLLFMQLGLKNEKPYIENIKDAGSRGLENAKRAIIYSEGISSEIFPNLSNDLIKILINFSLSDGKLFKSDDDNKIYDFTRFSV</sequence>
<comment type="caution">
    <text evidence="1">The sequence shown here is derived from an EMBL/GenBank/DDBJ whole genome shotgun (WGS) entry which is preliminary data.</text>
</comment>
<accession>A0A814KEY6</accession>
<dbReference type="AlphaFoldDB" id="A0A814KEY6"/>
<evidence type="ECO:0000313" key="2">
    <source>
        <dbReference type="Proteomes" id="UP000663879"/>
    </source>
</evidence>
<reference evidence="1" key="1">
    <citation type="submission" date="2021-02" db="EMBL/GenBank/DDBJ databases">
        <authorList>
            <person name="Nowell W R."/>
        </authorList>
    </citation>
    <scope>NUCLEOTIDE SEQUENCE</scope>
    <source>
        <strain evidence="1">Ploen Becks lab</strain>
    </source>
</reference>
<gene>
    <name evidence="1" type="ORF">OXX778_LOCUS18803</name>
</gene>
<dbReference type="Proteomes" id="UP000663879">
    <property type="component" value="Unassembled WGS sequence"/>
</dbReference>
<evidence type="ECO:0000313" key="1">
    <source>
        <dbReference type="EMBL" id="CAF1050462.1"/>
    </source>
</evidence>
<protein>
    <submittedName>
        <fullName evidence="1">Uncharacterized protein</fullName>
    </submittedName>
</protein>
<proteinExistence type="predicted"/>
<organism evidence="1 2">
    <name type="scientific">Brachionus calyciflorus</name>
    <dbReference type="NCBI Taxonomy" id="104777"/>
    <lineage>
        <taxon>Eukaryota</taxon>
        <taxon>Metazoa</taxon>
        <taxon>Spiralia</taxon>
        <taxon>Gnathifera</taxon>
        <taxon>Rotifera</taxon>
        <taxon>Eurotatoria</taxon>
        <taxon>Monogononta</taxon>
        <taxon>Pseudotrocha</taxon>
        <taxon>Ploima</taxon>
        <taxon>Brachionidae</taxon>
        <taxon>Brachionus</taxon>
    </lineage>
</organism>